<dbReference type="InterPro" id="IPR018506">
    <property type="entry name" value="Cyt_B5_heme-BS"/>
</dbReference>
<name>B3SAF2_TRIAD</name>
<dbReference type="PANTHER" id="PTHR19353:SF19">
    <property type="entry name" value="DELTA(5) FATTY ACID DESATURASE C-RELATED"/>
    <property type="match status" value="1"/>
</dbReference>
<dbReference type="InterPro" id="IPR012171">
    <property type="entry name" value="Fatty_acid_desaturase"/>
</dbReference>
<dbReference type="InterPro" id="IPR036400">
    <property type="entry name" value="Cyt_B5-like_heme/steroid_sf"/>
</dbReference>
<dbReference type="CDD" id="cd03506">
    <property type="entry name" value="Delta6-FADS-like"/>
    <property type="match status" value="1"/>
</dbReference>
<dbReference type="GO" id="GO:0006636">
    <property type="term" value="P:unsaturated fatty acid biosynthetic process"/>
    <property type="evidence" value="ECO:0007669"/>
    <property type="project" value="UniProtKB-ARBA"/>
</dbReference>
<evidence type="ECO:0000313" key="7">
    <source>
        <dbReference type="Proteomes" id="UP000009022"/>
    </source>
</evidence>
<dbReference type="GO" id="GO:0046872">
    <property type="term" value="F:metal ion binding"/>
    <property type="evidence" value="ECO:0007669"/>
    <property type="project" value="UniProtKB-KW"/>
</dbReference>
<keyword evidence="4" id="KW-1133">Transmembrane helix</keyword>
<dbReference type="Gene3D" id="3.10.120.10">
    <property type="entry name" value="Cytochrome b5-like heme/steroid binding domain"/>
    <property type="match status" value="1"/>
</dbReference>
<feature type="transmembrane region" description="Helical" evidence="4">
    <location>
        <begin position="133"/>
        <end position="153"/>
    </location>
</feature>
<feature type="transmembrane region" description="Helical" evidence="4">
    <location>
        <begin position="272"/>
        <end position="292"/>
    </location>
</feature>
<evidence type="ECO:0000256" key="4">
    <source>
        <dbReference type="SAM" id="Phobius"/>
    </source>
</evidence>
<dbReference type="GO" id="GO:0016717">
    <property type="term" value="F:oxidoreductase activity, acting on paired donors, with oxidation of a pair of donors resulting in the reduction of molecular oxygen to two molecules of water"/>
    <property type="evidence" value="ECO:0000318"/>
    <property type="project" value="GO_Central"/>
</dbReference>
<keyword evidence="4" id="KW-0472">Membrane</keyword>
<evidence type="ECO:0000256" key="1">
    <source>
        <dbReference type="ARBA" id="ARBA00022617"/>
    </source>
</evidence>
<evidence type="ECO:0000256" key="2">
    <source>
        <dbReference type="ARBA" id="ARBA00022723"/>
    </source>
</evidence>
<dbReference type="HOGENOM" id="CLU_030320_1_0_1"/>
<dbReference type="PROSITE" id="PS00191">
    <property type="entry name" value="CYTOCHROME_B5_1"/>
    <property type="match status" value="1"/>
</dbReference>
<keyword evidence="4" id="KW-0812">Transmembrane</keyword>
<protein>
    <recommendedName>
        <fullName evidence="5">Cytochrome b5 heme-binding domain-containing protein</fullName>
    </recommendedName>
</protein>
<dbReference type="OMA" id="GWHHRHY"/>
<dbReference type="KEGG" id="tad:TRIADDRAFT_61238"/>
<feature type="transmembrane region" description="Helical" evidence="4">
    <location>
        <begin position="107"/>
        <end position="127"/>
    </location>
</feature>
<dbReference type="eggNOG" id="KOG4232">
    <property type="taxonomic scope" value="Eukaryota"/>
</dbReference>
<dbReference type="SMART" id="SM01117">
    <property type="entry name" value="Cyt-b5"/>
    <property type="match status" value="1"/>
</dbReference>
<dbReference type="InParanoid" id="B3SAF2"/>
<dbReference type="Proteomes" id="UP000009022">
    <property type="component" value="Unassembled WGS sequence"/>
</dbReference>
<evidence type="ECO:0000259" key="5">
    <source>
        <dbReference type="PROSITE" id="PS50255"/>
    </source>
</evidence>
<proteinExistence type="predicted"/>
<dbReference type="PROSITE" id="PS50255">
    <property type="entry name" value="CYTOCHROME_B5_2"/>
    <property type="match status" value="1"/>
</dbReference>
<dbReference type="Pfam" id="PF00487">
    <property type="entry name" value="FA_desaturase"/>
    <property type="match status" value="1"/>
</dbReference>
<accession>B3SAF2</accession>
<feature type="transmembrane region" description="Helical" evidence="4">
    <location>
        <begin position="227"/>
        <end position="246"/>
    </location>
</feature>
<dbReference type="SUPFAM" id="SSF55856">
    <property type="entry name" value="Cytochrome b5-like heme/steroid binding domain"/>
    <property type="match status" value="1"/>
</dbReference>
<dbReference type="RefSeq" id="XP_002117198.1">
    <property type="nucleotide sequence ID" value="XM_002117162.1"/>
</dbReference>
<reference evidence="6 7" key="1">
    <citation type="journal article" date="2008" name="Nature">
        <title>The Trichoplax genome and the nature of placozoans.</title>
        <authorList>
            <person name="Srivastava M."/>
            <person name="Begovic E."/>
            <person name="Chapman J."/>
            <person name="Putnam N.H."/>
            <person name="Hellsten U."/>
            <person name="Kawashima T."/>
            <person name="Kuo A."/>
            <person name="Mitros T."/>
            <person name="Salamov A."/>
            <person name="Carpenter M.L."/>
            <person name="Signorovitch A.Y."/>
            <person name="Moreno M.A."/>
            <person name="Kamm K."/>
            <person name="Grimwood J."/>
            <person name="Schmutz J."/>
            <person name="Shapiro H."/>
            <person name="Grigoriev I.V."/>
            <person name="Buss L.W."/>
            <person name="Schierwater B."/>
            <person name="Dellaporta S.L."/>
            <person name="Rokhsar D.S."/>
        </authorList>
    </citation>
    <scope>NUCLEOTIDE SEQUENCE [LARGE SCALE GENOMIC DNA]</scope>
    <source>
        <strain evidence="6 7">Grell-BS-1999</strain>
    </source>
</reference>
<dbReference type="InterPro" id="IPR001199">
    <property type="entry name" value="Cyt_B5-like_heme/steroid-bd"/>
</dbReference>
<gene>
    <name evidence="6" type="ORF">TRIADDRAFT_61238</name>
</gene>
<organism evidence="6 7">
    <name type="scientific">Trichoplax adhaerens</name>
    <name type="common">Trichoplax reptans</name>
    <dbReference type="NCBI Taxonomy" id="10228"/>
    <lineage>
        <taxon>Eukaryota</taxon>
        <taxon>Metazoa</taxon>
        <taxon>Placozoa</taxon>
        <taxon>Uniplacotomia</taxon>
        <taxon>Trichoplacea</taxon>
        <taxon>Trichoplacidae</taxon>
        <taxon>Trichoplax</taxon>
    </lineage>
</organism>
<keyword evidence="1" id="KW-0349">Heme</keyword>
<sequence length="421" mass="48731">MTAKSGHDYRYWYLNGIPYDFKDFLKNHPGGIKAIMLGRGRDCTAMFESYHTFRPADALLEKYKVKNGKVVEGSFFTFEPDGFYMTVKERARQYFKKNKINHTKADYLVGAFTLLEVIATYAFMLLTFMTGNWIYAALWGFGRAMCIIGPTHAGSHYAFSRSPFINKAIYIVSMAISGSTPAQWTSKHVIAHHVDTNIVPVDDDTMYPLKRVLPAHKRLAFHHLQHIYIWFLYPFTLSFWSISNAIKLFADPPIEGVTQVIYLNKLDILETWIVLAFHLAQRFVLFFVFFPFSEAIKLYLVSEMIASTWFSLQFAVNHEVDGVVDHTPNKKVDWGKHQVITSHNYGSDSYLALYLSGGLNTQIEHHLFPSVHYHHYKELSKIVRRTCKEFNIKYIASSNFYEALKAHYRHLRRMGQPIEAA</sequence>
<dbReference type="GO" id="GO:0016020">
    <property type="term" value="C:membrane"/>
    <property type="evidence" value="ECO:0000318"/>
    <property type="project" value="GO_Central"/>
</dbReference>
<evidence type="ECO:0000313" key="6">
    <source>
        <dbReference type="EMBL" id="EDV20248.1"/>
    </source>
</evidence>
<dbReference type="STRING" id="10228.B3SAF2"/>
<dbReference type="Pfam" id="PF00173">
    <property type="entry name" value="Cyt-b5"/>
    <property type="match status" value="1"/>
</dbReference>
<dbReference type="PhylomeDB" id="B3SAF2"/>
<dbReference type="AlphaFoldDB" id="B3SAF2"/>
<evidence type="ECO:0000256" key="3">
    <source>
        <dbReference type="ARBA" id="ARBA00023004"/>
    </source>
</evidence>
<dbReference type="CTD" id="6758411"/>
<keyword evidence="7" id="KW-1185">Reference proteome</keyword>
<dbReference type="PANTHER" id="PTHR19353">
    <property type="entry name" value="FATTY ACID DESATURASE 2"/>
    <property type="match status" value="1"/>
</dbReference>
<dbReference type="InterPro" id="IPR005804">
    <property type="entry name" value="FA_desaturase_dom"/>
</dbReference>
<keyword evidence="2" id="KW-0479">Metal-binding</keyword>
<dbReference type="GO" id="GO:0006629">
    <property type="term" value="P:lipid metabolic process"/>
    <property type="evidence" value="ECO:0000318"/>
    <property type="project" value="GO_Central"/>
</dbReference>
<dbReference type="GO" id="GO:0020037">
    <property type="term" value="F:heme binding"/>
    <property type="evidence" value="ECO:0007669"/>
    <property type="project" value="InterPro"/>
</dbReference>
<dbReference type="GeneID" id="6758411"/>
<dbReference type="GO" id="GO:0042759">
    <property type="term" value="P:long-chain fatty acid biosynthetic process"/>
    <property type="evidence" value="ECO:0007669"/>
    <property type="project" value="UniProtKB-ARBA"/>
</dbReference>
<keyword evidence="3" id="KW-0408">Iron</keyword>
<dbReference type="PIRSF" id="PIRSF015921">
    <property type="entry name" value="FA_sphinglp_des"/>
    <property type="match status" value="1"/>
</dbReference>
<dbReference type="EMBL" id="DS985261">
    <property type="protein sequence ID" value="EDV20248.1"/>
    <property type="molecule type" value="Genomic_DNA"/>
</dbReference>
<dbReference type="OrthoDB" id="260519at2759"/>
<feature type="domain" description="Cytochrome b5 heme-binding" evidence="5">
    <location>
        <begin position="1"/>
        <end position="65"/>
    </location>
</feature>